<gene>
    <name evidence="2" type="ORF">SD70_32285</name>
</gene>
<evidence type="ECO:0000313" key="2">
    <source>
        <dbReference type="EMBL" id="KIL35210.1"/>
    </source>
</evidence>
<proteinExistence type="predicted"/>
<dbReference type="RefSeq" id="WP_041052797.1">
    <property type="nucleotide sequence ID" value="NZ_JXAK01000128.1"/>
</dbReference>
<evidence type="ECO:0000313" key="3">
    <source>
        <dbReference type="Proteomes" id="UP000031967"/>
    </source>
</evidence>
<protein>
    <recommendedName>
        <fullName evidence="4">DUF1700 domain-containing protein</fullName>
    </recommendedName>
</protein>
<comment type="caution">
    <text evidence="2">The sequence shown here is derived from an EMBL/GenBank/DDBJ whole genome shotgun (WGS) entry which is preliminary data.</text>
</comment>
<dbReference type="EMBL" id="JXAK01000128">
    <property type="protein sequence ID" value="KIL35210.1"/>
    <property type="molecule type" value="Genomic_DNA"/>
</dbReference>
<sequence>MGKLEYFKELEYRLRGLPERERQNIIAVYEELFQKAEANGKSESDIIDSLGFPRVPDWDALNRPGRRPPGRRRRPSRRRP</sequence>
<feature type="compositionally biased region" description="Basic residues" evidence="1">
    <location>
        <begin position="64"/>
        <end position="80"/>
    </location>
</feature>
<feature type="region of interest" description="Disordered" evidence="1">
    <location>
        <begin position="58"/>
        <end position="80"/>
    </location>
</feature>
<dbReference type="Proteomes" id="UP000031967">
    <property type="component" value="Unassembled WGS sequence"/>
</dbReference>
<organism evidence="2 3">
    <name type="scientific">Gordoniibacillus kamchatkensis</name>
    <dbReference type="NCBI Taxonomy" id="1590651"/>
    <lineage>
        <taxon>Bacteria</taxon>
        <taxon>Bacillati</taxon>
        <taxon>Bacillota</taxon>
        <taxon>Bacilli</taxon>
        <taxon>Bacillales</taxon>
        <taxon>Paenibacillaceae</taxon>
        <taxon>Gordoniibacillus</taxon>
    </lineage>
</organism>
<evidence type="ECO:0008006" key="4">
    <source>
        <dbReference type="Google" id="ProtNLM"/>
    </source>
</evidence>
<keyword evidence="3" id="KW-1185">Reference proteome</keyword>
<evidence type="ECO:0000256" key="1">
    <source>
        <dbReference type="SAM" id="MobiDB-lite"/>
    </source>
</evidence>
<dbReference type="Pfam" id="PF22564">
    <property type="entry name" value="HAAS"/>
    <property type="match status" value="1"/>
</dbReference>
<name>A0ABR5A2I9_9BACL</name>
<accession>A0ABR5A2I9</accession>
<reference evidence="2 3" key="1">
    <citation type="submission" date="2014-12" db="EMBL/GenBank/DDBJ databases">
        <title>Draft genome sequence of Paenibacillus kamchatkensis strain B-2647.</title>
        <authorList>
            <person name="Karlyshev A.V."/>
            <person name="Kudryashova E.B."/>
        </authorList>
    </citation>
    <scope>NUCLEOTIDE SEQUENCE [LARGE SCALE GENOMIC DNA]</scope>
    <source>
        <strain evidence="2 3">VKM B-2647</strain>
    </source>
</reference>
<feature type="non-terminal residue" evidence="2">
    <location>
        <position position="80"/>
    </location>
</feature>